<dbReference type="Proteomes" id="UP000596827">
    <property type="component" value="Unassembled WGS sequence"/>
</dbReference>
<feature type="compositionally biased region" description="Basic and acidic residues" evidence="1">
    <location>
        <begin position="1"/>
        <end position="33"/>
    </location>
</feature>
<dbReference type="EMBL" id="JACORU010000001">
    <property type="protein sequence ID" value="MBC5764061.1"/>
    <property type="molecule type" value="Genomic_DNA"/>
</dbReference>
<feature type="region of interest" description="Disordered" evidence="1">
    <location>
        <begin position="1"/>
        <end position="43"/>
    </location>
</feature>
<protein>
    <submittedName>
        <fullName evidence="2">Uncharacterized protein</fullName>
    </submittedName>
</protein>
<evidence type="ECO:0000313" key="3">
    <source>
        <dbReference type="Proteomes" id="UP000596827"/>
    </source>
</evidence>
<dbReference type="RefSeq" id="WP_187080464.1">
    <property type="nucleotide sequence ID" value="NZ_JACORU010000001.1"/>
</dbReference>
<reference evidence="2" key="1">
    <citation type="submission" date="2020-08" db="EMBL/GenBank/DDBJ databases">
        <title>Ramlibacter sp. GTP1 16S ribosomal RNA gene genome sequencing and assembly.</title>
        <authorList>
            <person name="Kang M."/>
        </authorList>
    </citation>
    <scope>NUCLEOTIDE SEQUENCE</scope>
    <source>
        <strain evidence="2">GTP1</strain>
    </source>
</reference>
<keyword evidence="3" id="KW-1185">Reference proteome</keyword>
<organism evidence="2 3">
    <name type="scientific">Ramlibacter albus</name>
    <dbReference type="NCBI Taxonomy" id="2079448"/>
    <lineage>
        <taxon>Bacteria</taxon>
        <taxon>Pseudomonadati</taxon>
        <taxon>Pseudomonadota</taxon>
        <taxon>Betaproteobacteria</taxon>
        <taxon>Burkholderiales</taxon>
        <taxon>Comamonadaceae</taxon>
        <taxon>Ramlibacter</taxon>
    </lineage>
</organism>
<gene>
    <name evidence="2" type="ORF">H8R02_06335</name>
</gene>
<accession>A0A923S1A0</accession>
<dbReference type="AlphaFoldDB" id="A0A923S1A0"/>
<evidence type="ECO:0000313" key="2">
    <source>
        <dbReference type="EMBL" id="MBC5764061.1"/>
    </source>
</evidence>
<name>A0A923S1A0_9BURK</name>
<proteinExistence type="predicted"/>
<sequence length="55" mass="6368">MNKEPKTTNRYHDTPRDKPRADRIEHANVERPGAKAHPRFGGWTPVNYAAAWQAR</sequence>
<evidence type="ECO:0000256" key="1">
    <source>
        <dbReference type="SAM" id="MobiDB-lite"/>
    </source>
</evidence>
<comment type="caution">
    <text evidence="2">The sequence shown here is derived from an EMBL/GenBank/DDBJ whole genome shotgun (WGS) entry which is preliminary data.</text>
</comment>